<gene>
    <name evidence="2" type="ORF">F511_36121</name>
</gene>
<feature type="region of interest" description="Disordered" evidence="1">
    <location>
        <begin position="128"/>
        <end position="163"/>
    </location>
</feature>
<keyword evidence="3" id="KW-1185">Reference proteome</keyword>
<proteinExistence type="predicted"/>
<sequence>MLPEEDWTTVAAAQRAAQGRAFLRHGSAHIALHNVRHKAARCCPSAACMVCQRWRTTALICVRPAASGRPPCAASAHSCARWGASMRGGAAAVSTQILFFVAAVDRQSGPRPEIRFLRHPALEGLTNSAWTETTRRGDRNKSDHAKNRATVAAGGGDGRSAAA</sequence>
<dbReference type="AlphaFoldDB" id="A0A2Z7CFI7"/>
<protein>
    <submittedName>
        <fullName evidence="2">Rab9 effector protein with kelch motif-like</fullName>
    </submittedName>
</protein>
<dbReference type="Proteomes" id="UP000250235">
    <property type="component" value="Unassembled WGS sequence"/>
</dbReference>
<name>A0A2Z7CFI7_9LAMI</name>
<evidence type="ECO:0000313" key="2">
    <source>
        <dbReference type="EMBL" id="KZV45790.1"/>
    </source>
</evidence>
<feature type="compositionally biased region" description="Basic and acidic residues" evidence="1">
    <location>
        <begin position="133"/>
        <end position="146"/>
    </location>
</feature>
<evidence type="ECO:0000256" key="1">
    <source>
        <dbReference type="SAM" id="MobiDB-lite"/>
    </source>
</evidence>
<reference evidence="2 3" key="1">
    <citation type="journal article" date="2015" name="Proc. Natl. Acad. Sci. U.S.A.">
        <title>The resurrection genome of Boea hygrometrica: A blueprint for survival of dehydration.</title>
        <authorList>
            <person name="Xiao L."/>
            <person name="Yang G."/>
            <person name="Zhang L."/>
            <person name="Yang X."/>
            <person name="Zhao S."/>
            <person name="Ji Z."/>
            <person name="Zhou Q."/>
            <person name="Hu M."/>
            <person name="Wang Y."/>
            <person name="Chen M."/>
            <person name="Xu Y."/>
            <person name="Jin H."/>
            <person name="Xiao X."/>
            <person name="Hu G."/>
            <person name="Bao F."/>
            <person name="Hu Y."/>
            <person name="Wan P."/>
            <person name="Li L."/>
            <person name="Deng X."/>
            <person name="Kuang T."/>
            <person name="Xiang C."/>
            <person name="Zhu J.K."/>
            <person name="Oliver M.J."/>
            <person name="He Y."/>
        </authorList>
    </citation>
    <scope>NUCLEOTIDE SEQUENCE [LARGE SCALE GENOMIC DNA]</scope>
    <source>
        <strain evidence="3">cv. XS01</strain>
    </source>
</reference>
<organism evidence="2 3">
    <name type="scientific">Dorcoceras hygrometricum</name>
    <dbReference type="NCBI Taxonomy" id="472368"/>
    <lineage>
        <taxon>Eukaryota</taxon>
        <taxon>Viridiplantae</taxon>
        <taxon>Streptophyta</taxon>
        <taxon>Embryophyta</taxon>
        <taxon>Tracheophyta</taxon>
        <taxon>Spermatophyta</taxon>
        <taxon>Magnoliopsida</taxon>
        <taxon>eudicotyledons</taxon>
        <taxon>Gunneridae</taxon>
        <taxon>Pentapetalae</taxon>
        <taxon>asterids</taxon>
        <taxon>lamiids</taxon>
        <taxon>Lamiales</taxon>
        <taxon>Gesneriaceae</taxon>
        <taxon>Didymocarpoideae</taxon>
        <taxon>Trichosporeae</taxon>
        <taxon>Loxocarpinae</taxon>
        <taxon>Dorcoceras</taxon>
    </lineage>
</organism>
<accession>A0A2Z7CFI7</accession>
<feature type="compositionally biased region" description="Gly residues" evidence="1">
    <location>
        <begin position="153"/>
        <end position="163"/>
    </location>
</feature>
<evidence type="ECO:0000313" key="3">
    <source>
        <dbReference type="Proteomes" id="UP000250235"/>
    </source>
</evidence>
<dbReference type="EMBL" id="KQ995803">
    <property type="protein sequence ID" value="KZV45790.1"/>
    <property type="molecule type" value="Genomic_DNA"/>
</dbReference>